<keyword evidence="2" id="KW-0479">Metal-binding</keyword>
<evidence type="ECO:0000256" key="1">
    <source>
        <dbReference type="ARBA" id="ARBA00022553"/>
    </source>
</evidence>
<dbReference type="OrthoDB" id="9771966at2"/>
<proteinExistence type="predicted"/>
<dbReference type="SUPFAM" id="SSF53649">
    <property type="entry name" value="Alkaline phosphatase-like"/>
    <property type="match status" value="1"/>
</dbReference>
<sequence length="567" mass="61720">MRTIASILLIFALVMPGSIPARADAYHATPKLVVILVIDQFRGDYLDRYRDDFKTPNGFNLFLKKGVHFTDCYYDYANLVTAAGHSTIGTGSYTDGHRVPINEWWEPGPDGRLRLVSSVSDDRYKLVGMPAGEATSPGASPHREAASTVGDELVLATQGRAKVFGVSFKDRAAILTSGHASKGAFWTDHDSGAFITSSYWMPELPAWAKAFNASDERAKARQAAGIPTGNFYEEVGQTPAAVQYMMDFTKELVKSENLGKNGVTDMLTVSISNTDILGHKVGPDSPKQREMIDAVDVSLNDFFTFLDKQVGLQNVIVAMSGDHGVAPTMQAANDAQMPSVAVKSAAVLKGLEAELEKKWSVKKGDKYVVGGEYPYIQLNQKAFEAAHVTELEAETAAGEMLERLVEEDGGDLTVKRSKRATPTGREADPLSLGAVYPVAKMRSGEIPDTELGRRLLHSYSPYVGWAIFVNFDAFQFPGGELGATHYSSFAYDRHVPLDFYGSMFIPGTYHDRVAPVDIAATVASILRVNQPSSSEGRVLTQVMRPDTGNSVAVRDIEHGKTQKGTSR</sequence>
<feature type="active site" description="Phosphothreonine intermediate" evidence="4">
    <location>
        <position position="81"/>
    </location>
</feature>
<evidence type="ECO:0000313" key="7">
    <source>
        <dbReference type="EMBL" id="RZU39081.1"/>
    </source>
</evidence>
<dbReference type="GO" id="GO:0046872">
    <property type="term" value="F:metal ion binding"/>
    <property type="evidence" value="ECO:0007669"/>
    <property type="project" value="UniProtKB-KW"/>
</dbReference>
<evidence type="ECO:0000256" key="6">
    <source>
        <dbReference type="SAM" id="SignalP"/>
    </source>
</evidence>
<feature type="chain" id="PRO_5020906591" evidence="6">
    <location>
        <begin position="24"/>
        <end position="567"/>
    </location>
</feature>
<feature type="signal peptide" evidence="6">
    <location>
        <begin position="1"/>
        <end position="23"/>
    </location>
</feature>
<dbReference type="PANTHER" id="PTHR10151:SF120">
    <property type="entry name" value="BIS(5'-ADENOSYL)-TRIPHOSPHATASE"/>
    <property type="match status" value="1"/>
</dbReference>
<evidence type="ECO:0000256" key="5">
    <source>
        <dbReference type="PIRSR" id="PIRSR031924-51"/>
    </source>
</evidence>
<dbReference type="PIRSF" id="PIRSF031924">
    <property type="entry name" value="Pi-irrepressible_AP"/>
    <property type="match status" value="1"/>
</dbReference>
<name>A0A4Q7YQD7_9BACT</name>
<comment type="caution">
    <text evidence="7">The sequence shown here is derived from an EMBL/GenBank/DDBJ whole genome shotgun (WGS) entry which is preliminary data.</text>
</comment>
<reference evidence="7 8" key="1">
    <citation type="submission" date="2019-02" db="EMBL/GenBank/DDBJ databases">
        <title>Genomic Encyclopedia of Archaeal and Bacterial Type Strains, Phase II (KMG-II): from individual species to whole genera.</title>
        <authorList>
            <person name="Goeker M."/>
        </authorList>
    </citation>
    <scope>NUCLEOTIDE SEQUENCE [LARGE SCALE GENOMIC DNA]</scope>
    <source>
        <strain evidence="7 8">DSM 18101</strain>
    </source>
</reference>
<evidence type="ECO:0000256" key="2">
    <source>
        <dbReference type="ARBA" id="ARBA00022723"/>
    </source>
</evidence>
<keyword evidence="1 4" id="KW-0597">Phosphoprotein</keyword>
<dbReference type="InterPro" id="IPR017850">
    <property type="entry name" value="Alkaline_phosphatase_core_sf"/>
</dbReference>
<dbReference type="PANTHER" id="PTHR10151">
    <property type="entry name" value="ECTONUCLEOTIDE PYROPHOSPHATASE/PHOSPHODIESTERASE"/>
    <property type="match status" value="1"/>
</dbReference>
<organism evidence="7 8">
    <name type="scientific">Edaphobacter modestus</name>
    <dbReference type="NCBI Taxonomy" id="388466"/>
    <lineage>
        <taxon>Bacteria</taxon>
        <taxon>Pseudomonadati</taxon>
        <taxon>Acidobacteriota</taxon>
        <taxon>Terriglobia</taxon>
        <taxon>Terriglobales</taxon>
        <taxon>Acidobacteriaceae</taxon>
        <taxon>Edaphobacter</taxon>
    </lineage>
</organism>
<dbReference type="InterPro" id="IPR002591">
    <property type="entry name" value="Phosphodiest/P_Trfase"/>
</dbReference>
<dbReference type="EMBL" id="SHKW01000001">
    <property type="protein sequence ID" value="RZU39081.1"/>
    <property type="molecule type" value="Genomic_DNA"/>
</dbReference>
<gene>
    <name evidence="7" type="ORF">BDD14_0409</name>
</gene>
<dbReference type="Pfam" id="PF01663">
    <property type="entry name" value="Phosphodiest"/>
    <property type="match status" value="1"/>
</dbReference>
<feature type="binding site" evidence="5">
    <location>
        <position position="102"/>
    </location>
    <ligand>
        <name>substrate</name>
    </ligand>
</feature>
<dbReference type="Proteomes" id="UP000292958">
    <property type="component" value="Unassembled WGS sequence"/>
</dbReference>
<accession>A0A4Q7YQD7</accession>
<evidence type="ECO:0000256" key="3">
    <source>
        <dbReference type="ARBA" id="ARBA00022729"/>
    </source>
</evidence>
<dbReference type="Gene3D" id="3.30.1360.150">
    <property type="match status" value="1"/>
</dbReference>
<evidence type="ECO:0000256" key="4">
    <source>
        <dbReference type="PIRSR" id="PIRSR031924-50"/>
    </source>
</evidence>
<dbReference type="RefSeq" id="WP_130417351.1">
    <property type="nucleotide sequence ID" value="NZ_SHKW01000001.1"/>
</dbReference>
<evidence type="ECO:0000313" key="8">
    <source>
        <dbReference type="Proteomes" id="UP000292958"/>
    </source>
</evidence>
<feature type="binding site" evidence="5">
    <location>
        <begin position="169"/>
        <end position="171"/>
    </location>
    <ligand>
        <name>substrate</name>
    </ligand>
</feature>
<dbReference type="Gene3D" id="3.40.720.10">
    <property type="entry name" value="Alkaline Phosphatase, subunit A"/>
    <property type="match status" value="2"/>
</dbReference>
<dbReference type="AlphaFoldDB" id="A0A4Q7YQD7"/>
<dbReference type="GO" id="GO:0004035">
    <property type="term" value="F:alkaline phosphatase activity"/>
    <property type="evidence" value="ECO:0007669"/>
    <property type="project" value="InterPro"/>
</dbReference>
<keyword evidence="3 6" id="KW-0732">Signal</keyword>
<keyword evidence="8" id="KW-1185">Reference proteome</keyword>
<protein>
    <submittedName>
        <fullName evidence="7">Type I phosphodiesterase/nucleotide pyrophosphatase</fullName>
    </submittedName>
</protein>
<dbReference type="InterPro" id="IPR026263">
    <property type="entry name" value="Alkaline_phosphatase_prok"/>
</dbReference>